<protein>
    <submittedName>
        <fullName evidence="10">Cytochrome p450 superfamily protein</fullName>
    </submittedName>
</protein>
<organism evidence="10 11">
    <name type="scientific">Acanthamoeba castellanii (strain ATCC 30010 / Neff)</name>
    <dbReference type="NCBI Taxonomy" id="1257118"/>
    <lineage>
        <taxon>Eukaryota</taxon>
        <taxon>Amoebozoa</taxon>
        <taxon>Discosea</taxon>
        <taxon>Longamoebia</taxon>
        <taxon>Centramoebida</taxon>
        <taxon>Acanthamoebidae</taxon>
        <taxon>Acanthamoeba</taxon>
    </lineage>
</organism>
<dbReference type="InterPro" id="IPR050476">
    <property type="entry name" value="Insect_CytP450_Detox"/>
</dbReference>
<dbReference type="EMBL" id="KB007805">
    <property type="protein sequence ID" value="ELR25317.1"/>
    <property type="molecule type" value="Genomic_DNA"/>
</dbReference>
<dbReference type="RefSeq" id="XP_004368072.1">
    <property type="nucleotide sequence ID" value="XM_004368015.1"/>
</dbReference>
<dbReference type="PRINTS" id="PR00385">
    <property type="entry name" value="P450"/>
</dbReference>
<dbReference type="PANTHER" id="PTHR24292:SF54">
    <property type="entry name" value="CYP9F3-RELATED"/>
    <property type="match status" value="1"/>
</dbReference>
<evidence type="ECO:0000256" key="7">
    <source>
        <dbReference type="ARBA" id="ARBA00023033"/>
    </source>
</evidence>
<keyword evidence="5 9" id="KW-0560">Oxidoreductase</keyword>
<dbReference type="AlphaFoldDB" id="L8HJC6"/>
<dbReference type="GO" id="GO:0005506">
    <property type="term" value="F:iron ion binding"/>
    <property type="evidence" value="ECO:0007669"/>
    <property type="project" value="InterPro"/>
</dbReference>
<dbReference type="PRINTS" id="PR00463">
    <property type="entry name" value="EP450I"/>
</dbReference>
<dbReference type="Pfam" id="PF00067">
    <property type="entry name" value="p450"/>
    <property type="match status" value="2"/>
</dbReference>
<evidence type="ECO:0000313" key="10">
    <source>
        <dbReference type="EMBL" id="ELR25317.1"/>
    </source>
</evidence>
<comment type="similarity">
    <text evidence="2 9">Belongs to the cytochrome P450 family.</text>
</comment>
<dbReference type="GO" id="GO:0016705">
    <property type="term" value="F:oxidoreductase activity, acting on paired donors, with incorporation or reduction of molecular oxygen"/>
    <property type="evidence" value="ECO:0007669"/>
    <property type="project" value="InterPro"/>
</dbReference>
<evidence type="ECO:0000256" key="2">
    <source>
        <dbReference type="ARBA" id="ARBA00010617"/>
    </source>
</evidence>
<dbReference type="VEuPathDB" id="AmoebaDB:ACA1_290950"/>
<reference evidence="10 11" key="1">
    <citation type="journal article" date="2013" name="Genome Biol.">
        <title>Genome of Acanthamoeba castellanii highlights extensive lateral gene transfer and early evolution of tyrosine kinase signaling.</title>
        <authorList>
            <person name="Clarke M."/>
            <person name="Lohan A.J."/>
            <person name="Liu B."/>
            <person name="Lagkouvardos I."/>
            <person name="Roy S."/>
            <person name="Zafar N."/>
            <person name="Bertelli C."/>
            <person name="Schilde C."/>
            <person name="Kianianmomeni A."/>
            <person name="Burglin T.R."/>
            <person name="Frech C."/>
            <person name="Turcotte B."/>
            <person name="Kopec K.O."/>
            <person name="Synnott J.M."/>
            <person name="Choo C."/>
            <person name="Paponov I."/>
            <person name="Finkler A."/>
            <person name="Soon Heng Tan C."/>
            <person name="Hutchins A.P."/>
            <person name="Weinmeier T."/>
            <person name="Rattei T."/>
            <person name="Chu J.S."/>
            <person name="Gimenez G."/>
            <person name="Irimia M."/>
            <person name="Rigden D.J."/>
            <person name="Fitzpatrick D.A."/>
            <person name="Lorenzo-Morales J."/>
            <person name="Bateman A."/>
            <person name="Chiu C.H."/>
            <person name="Tang P."/>
            <person name="Hegemann P."/>
            <person name="Fromm H."/>
            <person name="Raoult D."/>
            <person name="Greub G."/>
            <person name="Miranda-Saavedra D."/>
            <person name="Chen N."/>
            <person name="Nash P."/>
            <person name="Ginger M.L."/>
            <person name="Horn M."/>
            <person name="Schaap P."/>
            <person name="Caler L."/>
            <person name="Loftus B."/>
        </authorList>
    </citation>
    <scope>NUCLEOTIDE SEQUENCE [LARGE SCALE GENOMIC DNA]</scope>
    <source>
        <strain evidence="10 11">Neff</strain>
    </source>
</reference>
<dbReference type="Gene3D" id="1.10.630.10">
    <property type="entry name" value="Cytochrome P450"/>
    <property type="match status" value="1"/>
</dbReference>
<dbReference type="InterPro" id="IPR036396">
    <property type="entry name" value="Cyt_P450_sf"/>
</dbReference>
<evidence type="ECO:0000256" key="1">
    <source>
        <dbReference type="ARBA" id="ARBA00001971"/>
    </source>
</evidence>
<sequence length="440" mass="50326">MSCDQVWRVVSVKRSGMPGPWPWPVVGNAFSIIPHALHLSQFDFATRYGSVMCYWLGPEPWVLLSSVENIRVAFQDKFTAFDRESTITRLWHDIAGGLALQPNGDGHKRSRDLVRPAFRASNINNLIAHVVERARHLLDTLESHAKSGEPLDIQHEFQKLTFDIIGDLSMKFDFKTQTDETSPYIHAFNYCMQHLIWRFIIPFPYWRFYKTNGVLEYEKHIDFLRSTIRGVIEKRRAQGVRDDDHDILAFMLRECGKEGKEWVDGHEIMMQTITFLLAAAQQRVRDEVDAVLGSETPTYHHLRALAHIDKAITETLRMRPATPSLGREVTEDVTVDDGRGRQFTLAKGTKVGLSLYSAGMSPANGWSDPEVFDPERKEWTDGSKNAFFSFGLGPRACIGEDLARKEIKTVTSMILQKYELRLATTLKARYGVQMTVHLRK</sequence>
<gene>
    <name evidence="10" type="ORF">ACA1_290950</name>
</gene>
<evidence type="ECO:0000256" key="6">
    <source>
        <dbReference type="ARBA" id="ARBA00023004"/>
    </source>
</evidence>
<keyword evidence="3 8" id="KW-0349">Heme</keyword>
<dbReference type="GO" id="GO:0004497">
    <property type="term" value="F:monooxygenase activity"/>
    <property type="evidence" value="ECO:0007669"/>
    <property type="project" value="UniProtKB-KW"/>
</dbReference>
<dbReference type="KEGG" id="acan:ACA1_290950"/>
<keyword evidence="7 9" id="KW-0503">Monooxygenase</keyword>
<dbReference type="OMA" id="RPPNHIG"/>
<dbReference type="InterPro" id="IPR002401">
    <property type="entry name" value="Cyt_P450_E_grp-I"/>
</dbReference>
<comment type="cofactor">
    <cofactor evidence="1 8">
        <name>heme</name>
        <dbReference type="ChEBI" id="CHEBI:30413"/>
    </cofactor>
</comment>
<dbReference type="SUPFAM" id="SSF48264">
    <property type="entry name" value="Cytochrome P450"/>
    <property type="match status" value="1"/>
</dbReference>
<keyword evidence="6 8" id="KW-0408">Iron</keyword>
<dbReference type="InterPro" id="IPR001128">
    <property type="entry name" value="Cyt_P450"/>
</dbReference>
<evidence type="ECO:0000256" key="4">
    <source>
        <dbReference type="ARBA" id="ARBA00022723"/>
    </source>
</evidence>
<dbReference type="PANTHER" id="PTHR24292">
    <property type="entry name" value="CYTOCHROME P450"/>
    <property type="match status" value="1"/>
</dbReference>
<proteinExistence type="inferred from homology"/>
<dbReference type="GO" id="GO:0020037">
    <property type="term" value="F:heme binding"/>
    <property type="evidence" value="ECO:0007669"/>
    <property type="project" value="InterPro"/>
</dbReference>
<dbReference type="OrthoDB" id="1470350at2759"/>
<evidence type="ECO:0000256" key="8">
    <source>
        <dbReference type="PIRSR" id="PIRSR602401-1"/>
    </source>
</evidence>
<name>L8HJC6_ACACF</name>
<keyword evidence="4 8" id="KW-0479">Metal-binding</keyword>
<accession>L8HJC6</accession>
<dbReference type="PROSITE" id="PS00086">
    <property type="entry name" value="CYTOCHROME_P450"/>
    <property type="match status" value="1"/>
</dbReference>
<dbReference type="STRING" id="1257118.L8HJC6"/>
<evidence type="ECO:0000256" key="5">
    <source>
        <dbReference type="ARBA" id="ARBA00023002"/>
    </source>
</evidence>
<feature type="binding site" description="axial binding residue" evidence="8">
    <location>
        <position position="397"/>
    </location>
    <ligand>
        <name>heme</name>
        <dbReference type="ChEBI" id="CHEBI:30413"/>
    </ligand>
    <ligandPart>
        <name>Fe</name>
        <dbReference type="ChEBI" id="CHEBI:18248"/>
    </ligandPart>
</feature>
<dbReference type="GeneID" id="14926367"/>
<evidence type="ECO:0000256" key="9">
    <source>
        <dbReference type="RuleBase" id="RU000461"/>
    </source>
</evidence>
<dbReference type="Proteomes" id="UP000011083">
    <property type="component" value="Unassembled WGS sequence"/>
</dbReference>
<evidence type="ECO:0000313" key="11">
    <source>
        <dbReference type="Proteomes" id="UP000011083"/>
    </source>
</evidence>
<dbReference type="InterPro" id="IPR017972">
    <property type="entry name" value="Cyt_P450_CS"/>
</dbReference>
<keyword evidence="11" id="KW-1185">Reference proteome</keyword>
<evidence type="ECO:0000256" key="3">
    <source>
        <dbReference type="ARBA" id="ARBA00022617"/>
    </source>
</evidence>